<keyword evidence="4 5" id="KW-0067">ATP-binding</keyword>
<feature type="binding site" evidence="5">
    <location>
        <position position="16"/>
    </location>
    <ligand>
        <name>ATP</name>
        <dbReference type="ChEBI" id="CHEBI:30616"/>
    </ligand>
</feature>
<keyword evidence="5" id="KW-0479">Metal-binding</keyword>
<comment type="caution">
    <text evidence="5">Lacks conserved residue(s) required for the propagation of feature annotation.</text>
</comment>
<keyword evidence="3 5" id="KW-0418">Kinase</keyword>
<dbReference type="eggNOG" id="ENOG502QSJJ">
    <property type="taxonomic scope" value="Eukaryota"/>
</dbReference>
<dbReference type="PANTHER" id="PTHR21060:SF15">
    <property type="entry name" value="ACETATE KINASE-RELATED"/>
    <property type="match status" value="1"/>
</dbReference>
<dbReference type="InterPro" id="IPR023865">
    <property type="entry name" value="Aliphatic_acid_kinase_CS"/>
</dbReference>
<dbReference type="Pfam" id="PF00871">
    <property type="entry name" value="Acetate_kinase"/>
    <property type="match status" value="1"/>
</dbReference>
<proteinExistence type="inferred from homology"/>
<keyword evidence="5" id="KW-0460">Magnesium</keyword>
<keyword evidence="2 5" id="KW-0547">Nucleotide-binding</keyword>
<dbReference type="PROSITE" id="PS01075">
    <property type="entry name" value="ACETATE_KINASE_1"/>
    <property type="match status" value="1"/>
</dbReference>
<dbReference type="SUPFAM" id="SSF53067">
    <property type="entry name" value="Actin-like ATPase domain"/>
    <property type="match status" value="2"/>
</dbReference>
<comment type="cofactor">
    <cofactor evidence="5">
        <name>Mg(2+)</name>
        <dbReference type="ChEBI" id="CHEBI:18420"/>
    </cofactor>
</comment>
<dbReference type="Gramene" id="EFJ17459">
    <property type="protein sequence ID" value="EFJ17459"/>
    <property type="gene ID" value="SELMODRAFT_420799"/>
</dbReference>
<evidence type="ECO:0000256" key="2">
    <source>
        <dbReference type="ARBA" id="ARBA00022741"/>
    </source>
</evidence>
<comment type="similarity">
    <text evidence="5">Belongs to the acetokinase family.</text>
</comment>
<keyword evidence="1 5" id="KW-0808">Transferase</keyword>
<organism evidence="7">
    <name type="scientific">Selaginella moellendorffii</name>
    <name type="common">Spikemoss</name>
    <dbReference type="NCBI Taxonomy" id="88036"/>
    <lineage>
        <taxon>Eukaryota</taxon>
        <taxon>Viridiplantae</taxon>
        <taxon>Streptophyta</taxon>
        <taxon>Embryophyta</taxon>
        <taxon>Tracheophyta</taxon>
        <taxon>Lycopodiopsida</taxon>
        <taxon>Selaginellales</taxon>
        <taxon>Selaginellaceae</taxon>
        <taxon>Selaginella</taxon>
    </lineage>
</organism>
<dbReference type="PROSITE" id="PS01076">
    <property type="entry name" value="ACETATE_KINASE_2"/>
    <property type="match status" value="1"/>
</dbReference>
<feature type="binding site" evidence="5">
    <location>
        <position position="377"/>
    </location>
    <ligand>
        <name>Mg(2+)</name>
        <dbReference type="ChEBI" id="CHEBI:18420"/>
    </ligand>
</feature>
<gene>
    <name evidence="6" type="ORF">SELMODRAFT_420799</name>
</gene>
<dbReference type="EMBL" id="GL377613">
    <property type="protein sequence ID" value="EFJ17459.1"/>
    <property type="molecule type" value="Genomic_DNA"/>
</dbReference>
<dbReference type="InterPro" id="IPR004372">
    <property type="entry name" value="Ac/propionate_kinase"/>
</dbReference>
<feature type="site" description="Transition state stabilizer" evidence="5">
    <location>
        <position position="237"/>
    </location>
</feature>
<evidence type="ECO:0000256" key="3">
    <source>
        <dbReference type="ARBA" id="ARBA00022777"/>
    </source>
</evidence>
<evidence type="ECO:0000313" key="7">
    <source>
        <dbReference type="Proteomes" id="UP000001514"/>
    </source>
</evidence>
<dbReference type="AlphaFoldDB" id="D8SD58"/>
<accession>D8SD58</accession>
<dbReference type="HAMAP" id="MF_00020">
    <property type="entry name" value="Acetate_kinase"/>
    <property type="match status" value="1"/>
</dbReference>
<dbReference type="STRING" id="88036.D8SD58"/>
<dbReference type="Proteomes" id="UP000001514">
    <property type="component" value="Unassembled WGS sequence"/>
</dbReference>
<dbReference type="KEGG" id="smo:SELMODRAFT_420799"/>
<dbReference type="OrthoDB" id="1883778at2759"/>
<dbReference type="HOGENOM" id="CLU_020352_0_1_1"/>
<dbReference type="GO" id="GO:0005524">
    <property type="term" value="F:ATP binding"/>
    <property type="evidence" value="ECO:0007669"/>
    <property type="project" value="UniProtKB-KW"/>
</dbReference>
<feature type="binding site" evidence="5">
    <location>
        <position position="88"/>
    </location>
    <ligand>
        <name>substrate</name>
    </ligand>
</feature>
<reference evidence="6 7" key="1">
    <citation type="journal article" date="2011" name="Science">
        <title>The Selaginella genome identifies genetic changes associated with the evolution of vascular plants.</title>
        <authorList>
            <person name="Banks J.A."/>
            <person name="Nishiyama T."/>
            <person name="Hasebe M."/>
            <person name="Bowman J.L."/>
            <person name="Gribskov M."/>
            <person name="dePamphilis C."/>
            <person name="Albert V.A."/>
            <person name="Aono N."/>
            <person name="Aoyama T."/>
            <person name="Ambrose B.A."/>
            <person name="Ashton N.W."/>
            <person name="Axtell M.J."/>
            <person name="Barker E."/>
            <person name="Barker M.S."/>
            <person name="Bennetzen J.L."/>
            <person name="Bonawitz N.D."/>
            <person name="Chapple C."/>
            <person name="Cheng C."/>
            <person name="Correa L.G."/>
            <person name="Dacre M."/>
            <person name="DeBarry J."/>
            <person name="Dreyer I."/>
            <person name="Elias M."/>
            <person name="Engstrom E.M."/>
            <person name="Estelle M."/>
            <person name="Feng L."/>
            <person name="Finet C."/>
            <person name="Floyd S.K."/>
            <person name="Frommer W.B."/>
            <person name="Fujita T."/>
            <person name="Gramzow L."/>
            <person name="Gutensohn M."/>
            <person name="Harholt J."/>
            <person name="Hattori M."/>
            <person name="Heyl A."/>
            <person name="Hirai T."/>
            <person name="Hiwatashi Y."/>
            <person name="Ishikawa M."/>
            <person name="Iwata M."/>
            <person name="Karol K.G."/>
            <person name="Koehler B."/>
            <person name="Kolukisaoglu U."/>
            <person name="Kubo M."/>
            <person name="Kurata T."/>
            <person name="Lalonde S."/>
            <person name="Li K."/>
            <person name="Li Y."/>
            <person name="Litt A."/>
            <person name="Lyons E."/>
            <person name="Manning G."/>
            <person name="Maruyama T."/>
            <person name="Michael T.P."/>
            <person name="Mikami K."/>
            <person name="Miyazaki S."/>
            <person name="Morinaga S."/>
            <person name="Murata T."/>
            <person name="Mueller-Roeber B."/>
            <person name="Nelson D.R."/>
            <person name="Obara M."/>
            <person name="Oguri Y."/>
            <person name="Olmstead R.G."/>
            <person name="Onodera N."/>
            <person name="Petersen B.L."/>
            <person name="Pils B."/>
            <person name="Prigge M."/>
            <person name="Rensing S.A."/>
            <person name="Riano-Pachon D.M."/>
            <person name="Roberts A.W."/>
            <person name="Sato Y."/>
            <person name="Scheller H.V."/>
            <person name="Schulz B."/>
            <person name="Schulz C."/>
            <person name="Shakirov E.V."/>
            <person name="Shibagaki N."/>
            <person name="Shinohara N."/>
            <person name="Shippen D.E."/>
            <person name="Soerensen I."/>
            <person name="Sotooka R."/>
            <person name="Sugimoto N."/>
            <person name="Sugita M."/>
            <person name="Sumikawa N."/>
            <person name="Tanurdzic M."/>
            <person name="Theissen G."/>
            <person name="Ulvskov P."/>
            <person name="Wakazuki S."/>
            <person name="Weng J.K."/>
            <person name="Willats W.W."/>
            <person name="Wipf D."/>
            <person name="Wolf P.G."/>
            <person name="Yang L."/>
            <person name="Zimmer A.D."/>
            <person name="Zhu Q."/>
            <person name="Mitros T."/>
            <person name="Hellsten U."/>
            <person name="Loque D."/>
            <person name="Otillar R."/>
            <person name="Salamov A."/>
            <person name="Schmutz J."/>
            <person name="Shapiro H."/>
            <person name="Lindquist E."/>
            <person name="Lucas S."/>
            <person name="Rokhsar D."/>
            <person name="Grigoriev I.V."/>
        </authorList>
    </citation>
    <scope>NUCLEOTIDE SEQUENCE [LARGE SCALE GENOMIC DNA]</scope>
</reference>
<dbReference type="GO" id="GO:0000287">
    <property type="term" value="F:magnesium ion binding"/>
    <property type="evidence" value="ECO:0007669"/>
    <property type="project" value="UniProtKB-UniRule"/>
</dbReference>
<protein>
    <recommendedName>
        <fullName evidence="5">Probable acetate kinase</fullName>
        <ecNumber evidence="5">2.7.2.1</ecNumber>
    </recommendedName>
    <alternativeName>
        <fullName evidence="5">Acetokinase</fullName>
    </alternativeName>
</protein>
<keyword evidence="7" id="KW-1185">Reference proteome</keyword>
<feature type="site" description="Transition state stabilizer" evidence="5">
    <location>
        <position position="176"/>
    </location>
</feature>
<dbReference type="OMA" id="HKYVSQR"/>
<evidence type="ECO:0000256" key="4">
    <source>
        <dbReference type="ARBA" id="ARBA00022840"/>
    </source>
</evidence>
<dbReference type="GO" id="GO:0006085">
    <property type="term" value="P:acetyl-CoA biosynthetic process"/>
    <property type="evidence" value="ECO:0007669"/>
    <property type="project" value="UniProtKB-UniRule"/>
</dbReference>
<dbReference type="PIRSF" id="PIRSF000722">
    <property type="entry name" value="Acetate_prop_kin"/>
    <property type="match status" value="1"/>
</dbReference>
<dbReference type="UniPathway" id="UPA00340">
    <property type="reaction ID" value="UER00458"/>
</dbReference>
<dbReference type="CDD" id="cd24010">
    <property type="entry name" value="ASKHA_NBD_AcK_PK"/>
    <property type="match status" value="1"/>
</dbReference>
<dbReference type="GO" id="GO:0008776">
    <property type="term" value="F:acetate kinase activity"/>
    <property type="evidence" value="ECO:0000318"/>
    <property type="project" value="GO_Central"/>
</dbReference>
<dbReference type="InParanoid" id="D8SD58"/>
<dbReference type="PANTHER" id="PTHR21060">
    <property type="entry name" value="ACETATE KINASE"/>
    <property type="match status" value="1"/>
</dbReference>
<feature type="binding site" evidence="5">
    <location>
        <position position="9"/>
    </location>
    <ligand>
        <name>Mg(2+)</name>
        <dbReference type="ChEBI" id="CHEBI:18420"/>
    </ligand>
</feature>
<name>D8SD58_SELML</name>
<sequence length="402" mass="43825">MARSVLVINSGSSSIKYALYHLGRVASCIFQGSVEGIGTSKSSISHKSISTAQDLKIMGKCIGDHEAGLKKVMDLLQQPQNVCAVGHRVVHGGEQFSKPTHITQEVKKAIERAVPLAPLHNPANLEGIRVAEELFHCPHVAVFDTAFHSTIPRPSYTYGIPWKLYEELGVRRYGFHGTSYQFLLGEASRALGRPALELNLIAFHLGAGASMCAIKHGQSIDTSMGMTPLEGLVMATRSGDVDPAIWPFLAAHRSMGLAEIDALLNKESGIYGLCGDKDMKEVVQAADSSDKHRLALEVYVHRIRKYLGAYMVDLEGKVDALVFSGGVGERSAKIRSMVCERLEAFGIQVDEEKNGKSLREIHKDGSRIKVLVIPTDEQLCIAQQTREVLESLEAPVREKSGG</sequence>
<evidence type="ECO:0000256" key="5">
    <source>
        <dbReference type="HAMAP-Rule" id="MF_03131"/>
    </source>
</evidence>
<comment type="pathway">
    <text evidence="5">Metabolic intermediate biosynthesis; acetyl-CoA biosynthesis; acetyl-CoA from acetate: step 1/2.</text>
</comment>
<evidence type="ECO:0000256" key="1">
    <source>
        <dbReference type="ARBA" id="ARBA00022679"/>
    </source>
</evidence>
<dbReference type="NCBIfam" id="TIGR00016">
    <property type="entry name" value="ackA"/>
    <property type="match status" value="1"/>
</dbReference>
<dbReference type="InterPro" id="IPR043129">
    <property type="entry name" value="ATPase_NBD"/>
</dbReference>
<comment type="catalytic activity">
    <reaction evidence="5">
        <text>acetate + ATP = acetyl phosphate + ADP</text>
        <dbReference type="Rhea" id="RHEA:11352"/>
        <dbReference type="ChEBI" id="CHEBI:22191"/>
        <dbReference type="ChEBI" id="CHEBI:30089"/>
        <dbReference type="ChEBI" id="CHEBI:30616"/>
        <dbReference type="ChEBI" id="CHEBI:456216"/>
        <dbReference type="EC" id="2.7.2.1"/>
    </reaction>
</comment>
<feature type="active site" description="Proton donor/acceptor" evidence="5">
    <location>
        <position position="144"/>
    </location>
</feature>
<dbReference type="PRINTS" id="PR00471">
    <property type="entry name" value="ACETATEKNASE"/>
</dbReference>
<evidence type="ECO:0000313" key="6">
    <source>
        <dbReference type="EMBL" id="EFJ17459.1"/>
    </source>
</evidence>
<dbReference type="GO" id="GO:0006083">
    <property type="term" value="P:acetate metabolic process"/>
    <property type="evidence" value="ECO:0000318"/>
    <property type="project" value="GO_Central"/>
</dbReference>
<dbReference type="Gene3D" id="3.30.420.40">
    <property type="match status" value="2"/>
</dbReference>
<dbReference type="InterPro" id="IPR000890">
    <property type="entry name" value="Aliphatic_acid_kin_short-chain"/>
</dbReference>
<dbReference type="EC" id="2.7.2.1" evidence="5"/>
<feature type="binding site" evidence="5">
    <location>
        <begin position="204"/>
        <end position="208"/>
    </location>
    <ligand>
        <name>ATP</name>
        <dbReference type="ChEBI" id="CHEBI:30616"/>
    </ligand>
</feature>